<protein>
    <recommendedName>
        <fullName evidence="1">DUF3786 domain-containing protein</fullName>
    </recommendedName>
</protein>
<dbReference type="AlphaFoldDB" id="X1V3Z6"/>
<feature type="non-terminal residue" evidence="2">
    <location>
        <position position="1"/>
    </location>
</feature>
<dbReference type="EMBL" id="BARW01037413">
    <property type="protein sequence ID" value="GAJ24463.1"/>
    <property type="molecule type" value="Genomic_DNA"/>
</dbReference>
<gene>
    <name evidence="2" type="ORF">S12H4_57769</name>
</gene>
<feature type="domain" description="DUF3786" evidence="1">
    <location>
        <begin position="1"/>
        <end position="149"/>
    </location>
</feature>
<sequence length="159" mass="17892">QSYLITLPNIEISLVDSAEEVTIRDKLLILHYFTSAKGTPATNRLITFRELPEGSVYSPTFSKRTIKPLLDHFGKEPRLLVDAGEKLGGHKADYGDTAVTINAFNRVPLTIILWQGDDELAPQANVVFDANISDYLPTEDITVLCETITWRLIKYLRET</sequence>
<proteinExistence type="predicted"/>
<evidence type="ECO:0000313" key="2">
    <source>
        <dbReference type="EMBL" id="GAJ24463.1"/>
    </source>
</evidence>
<evidence type="ECO:0000259" key="1">
    <source>
        <dbReference type="Pfam" id="PF12654"/>
    </source>
</evidence>
<organism evidence="2">
    <name type="scientific">marine sediment metagenome</name>
    <dbReference type="NCBI Taxonomy" id="412755"/>
    <lineage>
        <taxon>unclassified sequences</taxon>
        <taxon>metagenomes</taxon>
        <taxon>ecological metagenomes</taxon>
    </lineage>
</organism>
<dbReference type="Pfam" id="PF12654">
    <property type="entry name" value="DUF3786"/>
    <property type="match status" value="1"/>
</dbReference>
<dbReference type="InterPro" id="IPR024264">
    <property type="entry name" value="DUF3786"/>
</dbReference>
<name>X1V3Z6_9ZZZZ</name>
<reference evidence="2" key="1">
    <citation type="journal article" date="2014" name="Front. Microbiol.">
        <title>High frequency of phylogenetically diverse reductive dehalogenase-homologous genes in deep subseafloor sedimentary metagenomes.</title>
        <authorList>
            <person name="Kawai M."/>
            <person name="Futagami T."/>
            <person name="Toyoda A."/>
            <person name="Takaki Y."/>
            <person name="Nishi S."/>
            <person name="Hori S."/>
            <person name="Arai W."/>
            <person name="Tsubouchi T."/>
            <person name="Morono Y."/>
            <person name="Uchiyama I."/>
            <person name="Ito T."/>
            <person name="Fujiyama A."/>
            <person name="Inagaki F."/>
            <person name="Takami H."/>
        </authorList>
    </citation>
    <scope>NUCLEOTIDE SEQUENCE</scope>
    <source>
        <strain evidence="2">Expedition CK06-06</strain>
    </source>
</reference>
<comment type="caution">
    <text evidence="2">The sequence shown here is derived from an EMBL/GenBank/DDBJ whole genome shotgun (WGS) entry which is preliminary data.</text>
</comment>
<accession>X1V3Z6</accession>